<gene>
    <name evidence="1" type="ORF">PtrM4_009820</name>
</gene>
<accession>A0A5M9LHL7</accession>
<protein>
    <submittedName>
        <fullName evidence="1">Uncharacterized protein</fullName>
    </submittedName>
</protein>
<dbReference type="GeneID" id="90953970"/>
<proteinExistence type="predicted"/>
<dbReference type="AlphaFoldDB" id="A0A5M9LHL7"/>
<sequence>MLTLIYRLTMKATTLLQFALLVLPVLGDEDCSRTTVQDCTVGFRCQCTYSGTENRCAAGVYRYDGVTERCRCPAKYYGHPLDKTCCIDIGKYNGRYKCTDAPHDVVVW</sequence>
<dbReference type="RefSeq" id="XP_065965147.1">
    <property type="nucleotide sequence ID" value="XM_066102945.1"/>
</dbReference>
<evidence type="ECO:0000313" key="1">
    <source>
        <dbReference type="EMBL" id="KAF7576742.1"/>
    </source>
</evidence>
<dbReference type="KEGG" id="ptrr:90953970"/>
<comment type="caution">
    <text evidence="1">The sequence shown here is derived from an EMBL/GenBank/DDBJ whole genome shotgun (WGS) entry which is preliminary data.</text>
</comment>
<organism evidence="1 2">
    <name type="scientific">Pyrenophora tritici-repentis</name>
    <dbReference type="NCBI Taxonomy" id="45151"/>
    <lineage>
        <taxon>Eukaryota</taxon>
        <taxon>Fungi</taxon>
        <taxon>Dikarya</taxon>
        <taxon>Ascomycota</taxon>
        <taxon>Pezizomycotina</taxon>
        <taxon>Dothideomycetes</taxon>
        <taxon>Pleosporomycetidae</taxon>
        <taxon>Pleosporales</taxon>
        <taxon>Pleosporineae</taxon>
        <taxon>Pleosporaceae</taxon>
        <taxon>Pyrenophora</taxon>
    </lineage>
</organism>
<reference evidence="1 2" key="1">
    <citation type="journal article" date="2018" name="BMC Genomics">
        <title>Comparative genomics of the wheat fungal pathogen Pyrenophora tritici-repentis reveals chromosomal variations and genome plasticity.</title>
        <authorList>
            <person name="Moolhuijzen P."/>
            <person name="See P.T."/>
            <person name="Hane J.K."/>
            <person name="Shi G."/>
            <person name="Liu Z."/>
            <person name="Oliver R.P."/>
            <person name="Moffat C.S."/>
        </authorList>
    </citation>
    <scope>NUCLEOTIDE SEQUENCE [LARGE SCALE GENOMIC DNA]</scope>
    <source>
        <strain evidence="1">M4</strain>
    </source>
</reference>
<dbReference type="Proteomes" id="UP000245464">
    <property type="component" value="Chromosome 1"/>
</dbReference>
<dbReference type="EMBL" id="NQIK02000001">
    <property type="protein sequence ID" value="KAF7576742.1"/>
    <property type="molecule type" value="Genomic_DNA"/>
</dbReference>
<name>A0A5M9LHL7_9PLEO</name>
<evidence type="ECO:0000313" key="2">
    <source>
        <dbReference type="Proteomes" id="UP000245464"/>
    </source>
</evidence>